<evidence type="ECO:0000313" key="2">
    <source>
        <dbReference type="Proteomes" id="UP001341840"/>
    </source>
</evidence>
<organism evidence="1 2">
    <name type="scientific">Stylosanthes scabra</name>
    <dbReference type="NCBI Taxonomy" id="79078"/>
    <lineage>
        <taxon>Eukaryota</taxon>
        <taxon>Viridiplantae</taxon>
        <taxon>Streptophyta</taxon>
        <taxon>Embryophyta</taxon>
        <taxon>Tracheophyta</taxon>
        <taxon>Spermatophyta</taxon>
        <taxon>Magnoliopsida</taxon>
        <taxon>eudicotyledons</taxon>
        <taxon>Gunneridae</taxon>
        <taxon>Pentapetalae</taxon>
        <taxon>rosids</taxon>
        <taxon>fabids</taxon>
        <taxon>Fabales</taxon>
        <taxon>Fabaceae</taxon>
        <taxon>Papilionoideae</taxon>
        <taxon>50 kb inversion clade</taxon>
        <taxon>dalbergioids sensu lato</taxon>
        <taxon>Dalbergieae</taxon>
        <taxon>Pterocarpus clade</taxon>
        <taxon>Stylosanthes</taxon>
    </lineage>
</organism>
<gene>
    <name evidence="1" type="ORF">PIB30_062263</name>
</gene>
<evidence type="ECO:0000313" key="1">
    <source>
        <dbReference type="EMBL" id="MED6222220.1"/>
    </source>
</evidence>
<dbReference type="Proteomes" id="UP001341840">
    <property type="component" value="Unassembled WGS sequence"/>
</dbReference>
<keyword evidence="2" id="KW-1185">Reference proteome</keyword>
<accession>A0ABU6ZJU4</accession>
<comment type="caution">
    <text evidence="1">The sequence shown here is derived from an EMBL/GenBank/DDBJ whole genome shotgun (WGS) entry which is preliminary data.</text>
</comment>
<proteinExistence type="predicted"/>
<dbReference type="EMBL" id="JASCZI010272436">
    <property type="protein sequence ID" value="MED6222220.1"/>
    <property type="molecule type" value="Genomic_DNA"/>
</dbReference>
<protein>
    <submittedName>
        <fullName evidence="1">Uncharacterized protein</fullName>
    </submittedName>
</protein>
<reference evidence="1 2" key="1">
    <citation type="journal article" date="2023" name="Plants (Basel)">
        <title>Bridging the Gap: Combining Genomics and Transcriptomics Approaches to Understand Stylosanthes scabra, an Orphan Legume from the Brazilian Caatinga.</title>
        <authorList>
            <person name="Ferreira-Neto J.R.C."/>
            <person name="da Silva M.D."/>
            <person name="Binneck E."/>
            <person name="de Melo N.F."/>
            <person name="da Silva R.H."/>
            <person name="de Melo A.L.T.M."/>
            <person name="Pandolfi V."/>
            <person name="Bustamante F.O."/>
            <person name="Brasileiro-Vidal A.C."/>
            <person name="Benko-Iseppon A.M."/>
        </authorList>
    </citation>
    <scope>NUCLEOTIDE SEQUENCE [LARGE SCALE GENOMIC DNA]</scope>
    <source>
        <tissue evidence="1">Leaves</tissue>
    </source>
</reference>
<name>A0ABU6ZJU4_9FABA</name>
<sequence length="100" mass="11216">MKKSAFAVARVRQRHFRDAPRDSCDREPLTLPLFLHHRHFPKIACENLPTAVTTVLFPGRRRWCCRAASVLSVLYPGCHAASPAHLHLPGLILLSETIPA</sequence>